<reference evidence="7" key="1">
    <citation type="journal article" date="2014" name="Int. J. Syst. Evol. Microbiol.">
        <title>Complete genome sequence of Corynebacterium casei LMG S-19264T (=DSM 44701T), isolated from a smear-ripened cheese.</title>
        <authorList>
            <consortium name="US DOE Joint Genome Institute (JGI-PGF)"/>
            <person name="Walter F."/>
            <person name="Albersmeier A."/>
            <person name="Kalinowski J."/>
            <person name="Ruckert C."/>
        </authorList>
    </citation>
    <scope>NUCLEOTIDE SEQUENCE</scope>
    <source>
        <strain evidence="7">CGMCC 4.7306</strain>
    </source>
</reference>
<accession>A0A917SCH8</accession>
<name>A0A917SCH8_9ACTN</name>
<protein>
    <submittedName>
        <fullName evidence="7">RpiR family transcriptional regulator</fullName>
    </submittedName>
</protein>
<keyword evidence="8" id="KW-1185">Reference proteome</keyword>
<dbReference type="PANTHER" id="PTHR33452">
    <property type="entry name" value="OXIDOREDUCTASE CATD-RELATED"/>
    <property type="match status" value="1"/>
</dbReference>
<keyword evidence="3" id="KW-1003">Cell membrane</keyword>
<dbReference type="RefSeq" id="WP_188895997.1">
    <property type="nucleotide sequence ID" value="NZ_BMMZ01000006.1"/>
</dbReference>
<dbReference type="AlphaFoldDB" id="A0A917SCH8"/>
<gene>
    <name evidence="7" type="ORF">GCM10011575_28230</name>
</gene>
<comment type="similarity">
    <text evidence="2">Belongs to the DoxX family.</text>
</comment>
<evidence type="ECO:0000256" key="5">
    <source>
        <dbReference type="ARBA" id="ARBA00022989"/>
    </source>
</evidence>
<evidence type="ECO:0000256" key="3">
    <source>
        <dbReference type="ARBA" id="ARBA00022475"/>
    </source>
</evidence>
<proteinExistence type="inferred from homology"/>
<evidence type="ECO:0000256" key="2">
    <source>
        <dbReference type="ARBA" id="ARBA00006679"/>
    </source>
</evidence>
<evidence type="ECO:0000313" key="7">
    <source>
        <dbReference type="EMBL" id="GGL68015.1"/>
    </source>
</evidence>
<keyword evidence="5" id="KW-1133">Transmembrane helix</keyword>
<evidence type="ECO:0000256" key="4">
    <source>
        <dbReference type="ARBA" id="ARBA00022692"/>
    </source>
</evidence>
<dbReference type="Pfam" id="PF07681">
    <property type="entry name" value="DoxX"/>
    <property type="match status" value="1"/>
</dbReference>
<dbReference type="InterPro" id="IPR051907">
    <property type="entry name" value="DoxX-like_oxidoreductase"/>
</dbReference>
<evidence type="ECO:0000256" key="6">
    <source>
        <dbReference type="ARBA" id="ARBA00023136"/>
    </source>
</evidence>
<evidence type="ECO:0000313" key="8">
    <source>
        <dbReference type="Proteomes" id="UP000613840"/>
    </source>
</evidence>
<organism evidence="7 8">
    <name type="scientific">Microlunatus endophyticus</name>
    <dbReference type="NCBI Taxonomy" id="1716077"/>
    <lineage>
        <taxon>Bacteria</taxon>
        <taxon>Bacillati</taxon>
        <taxon>Actinomycetota</taxon>
        <taxon>Actinomycetes</taxon>
        <taxon>Propionibacteriales</taxon>
        <taxon>Propionibacteriaceae</taxon>
        <taxon>Microlunatus</taxon>
    </lineage>
</organism>
<dbReference type="EMBL" id="BMMZ01000006">
    <property type="protein sequence ID" value="GGL68015.1"/>
    <property type="molecule type" value="Genomic_DNA"/>
</dbReference>
<dbReference type="PANTHER" id="PTHR33452:SF1">
    <property type="entry name" value="INNER MEMBRANE PROTEIN YPHA-RELATED"/>
    <property type="match status" value="1"/>
</dbReference>
<comment type="caution">
    <text evidence="7">The sequence shown here is derived from an EMBL/GenBank/DDBJ whole genome shotgun (WGS) entry which is preliminary data.</text>
</comment>
<keyword evidence="4" id="KW-0812">Transmembrane</keyword>
<evidence type="ECO:0000256" key="1">
    <source>
        <dbReference type="ARBA" id="ARBA00004651"/>
    </source>
</evidence>
<dbReference type="GO" id="GO:0005886">
    <property type="term" value="C:plasma membrane"/>
    <property type="evidence" value="ECO:0007669"/>
    <property type="project" value="UniProtKB-SubCell"/>
</dbReference>
<dbReference type="InterPro" id="IPR032808">
    <property type="entry name" value="DoxX"/>
</dbReference>
<sequence length="175" mass="17299">MTKLGNLALLAIRLGVGGTLIAHGTQKLFGWFDGPGIDGAAEGFKQMGFPDPKRAAQMSGLAEAAGGASLALGLGTGVGGAAVAGNMAVAASVHAPNGFFAQGGGFEYPAVLGLTGSALALGGPGTLSLDAATRNVFNKPWMRILALAGSLGFAVYTASSRQAPPVPVETTTTVE</sequence>
<comment type="subcellular location">
    <subcellularLocation>
        <location evidence="1">Cell membrane</location>
        <topology evidence="1">Multi-pass membrane protein</topology>
    </subcellularLocation>
</comment>
<reference evidence="7" key="2">
    <citation type="submission" date="2020-09" db="EMBL/GenBank/DDBJ databases">
        <authorList>
            <person name="Sun Q."/>
            <person name="Zhou Y."/>
        </authorList>
    </citation>
    <scope>NUCLEOTIDE SEQUENCE</scope>
    <source>
        <strain evidence="7">CGMCC 4.7306</strain>
    </source>
</reference>
<dbReference type="Proteomes" id="UP000613840">
    <property type="component" value="Unassembled WGS sequence"/>
</dbReference>
<keyword evidence="6" id="KW-0472">Membrane</keyword>